<dbReference type="InterPro" id="IPR016181">
    <property type="entry name" value="Acyl_CoA_acyltransferase"/>
</dbReference>
<evidence type="ECO:0000313" key="5">
    <source>
        <dbReference type="Proteomes" id="UP000587462"/>
    </source>
</evidence>
<name>A0A7Y7E7K1_STRMO</name>
<dbReference type="Proteomes" id="UP000587462">
    <property type="component" value="Unassembled WGS sequence"/>
</dbReference>
<dbReference type="RefSeq" id="WP_171080644.1">
    <property type="nucleotide sequence ID" value="NZ_BNBU01000005.1"/>
</dbReference>
<dbReference type="InterPro" id="IPR050680">
    <property type="entry name" value="YpeA/RimI_acetyltransf"/>
</dbReference>
<keyword evidence="5" id="KW-1185">Reference proteome</keyword>
<sequence>MDVTRSLRPLTMADAQALAVLREAVERTDRTGMHADEADILDELTDPKLDLARNAVGLRQGEGAGGRLVAYAMVYEPDHVREIARFTGAAAVHPAWRHRGIGTQLLAWMRARAGALRAERHARVPGELLIDGADTNEGLAALAAGAGFAPCRHWFGMANELRYGPRTAQPVPSGLRLVPFDETYDEATRTAHNEAFRDHWNHTGMDRTDWDTWITGARSFRPGLSALLLDAEGQVAAYLLADEYVADGAATGRRSCTIGHLGTRPAHRGRGAAHTLLTHTLTEAARRGYARAELVVDTANPTGALGLYERMGFAVERTYVTYARALD</sequence>
<accession>A0A7Y7E7K1</accession>
<gene>
    <name evidence="4" type="ORF">HG542_12475</name>
</gene>
<dbReference type="PANTHER" id="PTHR43420:SF47">
    <property type="entry name" value="N-ACETYLTRANSFERASE DOMAIN-CONTAINING PROTEIN"/>
    <property type="match status" value="1"/>
</dbReference>
<evidence type="ECO:0000256" key="1">
    <source>
        <dbReference type="ARBA" id="ARBA00022679"/>
    </source>
</evidence>
<dbReference type="EMBL" id="JABBXF010000025">
    <property type="protein sequence ID" value="NVK78481.1"/>
    <property type="molecule type" value="Genomic_DNA"/>
</dbReference>
<comment type="caution">
    <text evidence="4">The sequence shown here is derived from an EMBL/GenBank/DDBJ whole genome shotgun (WGS) entry which is preliminary data.</text>
</comment>
<dbReference type="AlphaFoldDB" id="A0A7Y7E7K1"/>
<dbReference type="InterPro" id="IPR000182">
    <property type="entry name" value="GNAT_dom"/>
</dbReference>
<dbReference type="PANTHER" id="PTHR43420">
    <property type="entry name" value="ACETYLTRANSFERASE"/>
    <property type="match status" value="1"/>
</dbReference>
<evidence type="ECO:0000256" key="2">
    <source>
        <dbReference type="ARBA" id="ARBA00023315"/>
    </source>
</evidence>
<dbReference type="SUPFAM" id="SSF55729">
    <property type="entry name" value="Acyl-CoA N-acyltransferases (Nat)"/>
    <property type="match status" value="1"/>
</dbReference>
<dbReference type="Gene3D" id="3.40.630.30">
    <property type="match status" value="1"/>
</dbReference>
<protein>
    <submittedName>
        <fullName evidence="4">GNAT family N-acetyltransferase</fullName>
    </submittedName>
</protein>
<evidence type="ECO:0000313" key="4">
    <source>
        <dbReference type="EMBL" id="NVK78481.1"/>
    </source>
</evidence>
<dbReference type="GO" id="GO:0016747">
    <property type="term" value="F:acyltransferase activity, transferring groups other than amino-acyl groups"/>
    <property type="evidence" value="ECO:0007669"/>
    <property type="project" value="InterPro"/>
</dbReference>
<reference evidence="4 5" key="1">
    <citation type="submission" date="2020-04" db="EMBL/GenBank/DDBJ databases">
        <title>Draft Genome Sequence of Streptomyces morookaense DSM 40503, an 8-azaguanine-producing strain.</title>
        <authorList>
            <person name="Qi J."/>
            <person name="Gao J.-M."/>
        </authorList>
    </citation>
    <scope>NUCLEOTIDE SEQUENCE [LARGE SCALE GENOMIC DNA]</scope>
    <source>
        <strain evidence="4 5">DSM 40503</strain>
    </source>
</reference>
<dbReference type="PROSITE" id="PS51186">
    <property type="entry name" value="GNAT"/>
    <property type="match status" value="2"/>
</dbReference>
<keyword evidence="1 4" id="KW-0808">Transferase</keyword>
<evidence type="ECO:0000259" key="3">
    <source>
        <dbReference type="PROSITE" id="PS51186"/>
    </source>
</evidence>
<keyword evidence="2" id="KW-0012">Acyltransferase</keyword>
<dbReference type="Pfam" id="PF00583">
    <property type="entry name" value="Acetyltransf_1"/>
    <property type="match status" value="1"/>
</dbReference>
<feature type="domain" description="N-acetyltransferase" evidence="3">
    <location>
        <begin position="175"/>
        <end position="327"/>
    </location>
</feature>
<feature type="domain" description="N-acetyltransferase" evidence="3">
    <location>
        <begin position="5"/>
        <end position="162"/>
    </location>
</feature>
<proteinExistence type="predicted"/>
<dbReference type="Pfam" id="PF13508">
    <property type="entry name" value="Acetyltransf_7"/>
    <property type="match status" value="1"/>
</dbReference>
<dbReference type="CDD" id="cd04301">
    <property type="entry name" value="NAT_SF"/>
    <property type="match status" value="2"/>
</dbReference>
<organism evidence="4 5">
    <name type="scientific">Streptomyces morookaense</name>
    <name type="common">Streptoverticillium morookaense</name>
    <dbReference type="NCBI Taxonomy" id="1970"/>
    <lineage>
        <taxon>Bacteria</taxon>
        <taxon>Bacillati</taxon>
        <taxon>Actinomycetota</taxon>
        <taxon>Actinomycetes</taxon>
        <taxon>Kitasatosporales</taxon>
        <taxon>Streptomycetaceae</taxon>
        <taxon>Streptomyces</taxon>
    </lineage>
</organism>